<evidence type="ECO:0000313" key="1">
    <source>
        <dbReference type="EMBL" id="KKM07759.1"/>
    </source>
</evidence>
<organism evidence="1">
    <name type="scientific">marine sediment metagenome</name>
    <dbReference type="NCBI Taxonomy" id="412755"/>
    <lineage>
        <taxon>unclassified sequences</taxon>
        <taxon>metagenomes</taxon>
        <taxon>ecological metagenomes</taxon>
    </lineage>
</organism>
<evidence type="ECO:0008006" key="2">
    <source>
        <dbReference type="Google" id="ProtNLM"/>
    </source>
</evidence>
<dbReference type="EMBL" id="LAZR01015702">
    <property type="protein sequence ID" value="KKM07759.1"/>
    <property type="molecule type" value="Genomic_DNA"/>
</dbReference>
<dbReference type="AlphaFoldDB" id="A0A0F9H9I3"/>
<comment type="caution">
    <text evidence="1">The sequence shown here is derived from an EMBL/GenBank/DDBJ whole genome shotgun (WGS) entry which is preliminary data.</text>
</comment>
<gene>
    <name evidence="1" type="ORF">LCGC14_1730710</name>
</gene>
<proteinExistence type="predicted"/>
<sequence length="131" mass="15221">MQMRVAYEAVSPLIEEYTSSVCPDCVKVCCIDRHGTHEEADIKFLNLIGSDIGSDKIPPESQLDDDKRPCRHLGTRGCDMERWQRPYRCTWYFCEPLLEHMQKGKSRKYRRVLEALERLGGLRARLMELSG</sequence>
<accession>A0A0F9H9I3</accession>
<protein>
    <recommendedName>
        <fullName evidence="2">Zinc/iron-chelating domain-containing protein</fullName>
    </recommendedName>
</protein>
<reference evidence="1" key="1">
    <citation type="journal article" date="2015" name="Nature">
        <title>Complex archaea that bridge the gap between prokaryotes and eukaryotes.</title>
        <authorList>
            <person name="Spang A."/>
            <person name="Saw J.H."/>
            <person name="Jorgensen S.L."/>
            <person name="Zaremba-Niedzwiedzka K."/>
            <person name="Martijn J."/>
            <person name="Lind A.E."/>
            <person name="van Eijk R."/>
            <person name="Schleper C."/>
            <person name="Guy L."/>
            <person name="Ettema T.J."/>
        </authorList>
    </citation>
    <scope>NUCLEOTIDE SEQUENCE</scope>
</reference>
<name>A0A0F9H9I3_9ZZZZ</name>